<evidence type="ECO:0000313" key="4">
    <source>
        <dbReference type="Proteomes" id="UP001501116"/>
    </source>
</evidence>
<comment type="caution">
    <text evidence="3">The sequence shown here is derived from an EMBL/GenBank/DDBJ whole genome shotgun (WGS) entry which is preliminary data.</text>
</comment>
<reference evidence="4" key="1">
    <citation type="journal article" date="2019" name="Int. J. Syst. Evol. Microbiol.">
        <title>The Global Catalogue of Microorganisms (GCM) 10K type strain sequencing project: providing services to taxonomists for standard genome sequencing and annotation.</title>
        <authorList>
            <consortium name="The Broad Institute Genomics Platform"/>
            <consortium name="The Broad Institute Genome Sequencing Center for Infectious Disease"/>
            <person name="Wu L."/>
            <person name="Ma J."/>
        </authorList>
    </citation>
    <scope>NUCLEOTIDE SEQUENCE [LARGE SCALE GENOMIC DNA]</scope>
    <source>
        <strain evidence="4">JCM 14545</strain>
    </source>
</reference>
<proteinExistence type="predicted"/>
<gene>
    <name evidence="3" type="ORF">GCM10009754_17260</name>
</gene>
<sequence length="125" mass="12519">MIRKIGFTVAAAAAVAMTCGGIASAAGHDGADSPKPGHSHRWGHDHGGQVGLVNLNNIDLLHNVNVNPGICGNDVNVLGVQVPIRNALNGLGLPILSPGENETGGESPYNCSSGAVVDGGSAQHN</sequence>
<evidence type="ECO:0008006" key="5">
    <source>
        <dbReference type="Google" id="ProtNLM"/>
    </source>
</evidence>
<feature type="region of interest" description="Disordered" evidence="1">
    <location>
        <begin position="98"/>
        <end position="125"/>
    </location>
</feature>
<feature type="chain" id="PRO_5047318744" description="Small secreted domain DUF320" evidence="2">
    <location>
        <begin position="26"/>
        <end position="125"/>
    </location>
</feature>
<organism evidence="3 4">
    <name type="scientific">Amycolatopsis minnesotensis</name>
    <dbReference type="NCBI Taxonomy" id="337894"/>
    <lineage>
        <taxon>Bacteria</taxon>
        <taxon>Bacillati</taxon>
        <taxon>Actinomycetota</taxon>
        <taxon>Actinomycetes</taxon>
        <taxon>Pseudonocardiales</taxon>
        <taxon>Pseudonocardiaceae</taxon>
        <taxon>Amycolatopsis</taxon>
    </lineage>
</organism>
<dbReference type="EMBL" id="BAAANN010000005">
    <property type="protein sequence ID" value="GAA1949224.1"/>
    <property type="molecule type" value="Genomic_DNA"/>
</dbReference>
<evidence type="ECO:0000313" key="3">
    <source>
        <dbReference type="EMBL" id="GAA1949224.1"/>
    </source>
</evidence>
<dbReference type="Proteomes" id="UP001501116">
    <property type="component" value="Unassembled WGS sequence"/>
</dbReference>
<accession>A0ABP5BQG3</accession>
<evidence type="ECO:0000256" key="2">
    <source>
        <dbReference type="SAM" id="SignalP"/>
    </source>
</evidence>
<dbReference type="RefSeq" id="WP_344415385.1">
    <property type="nucleotide sequence ID" value="NZ_BAAANN010000005.1"/>
</dbReference>
<name>A0ABP5BQG3_9PSEU</name>
<keyword evidence="2" id="KW-0732">Signal</keyword>
<feature type="region of interest" description="Disordered" evidence="1">
    <location>
        <begin position="27"/>
        <end position="46"/>
    </location>
</feature>
<feature type="signal peptide" evidence="2">
    <location>
        <begin position="1"/>
        <end position="25"/>
    </location>
</feature>
<keyword evidence="4" id="KW-1185">Reference proteome</keyword>
<evidence type="ECO:0000256" key="1">
    <source>
        <dbReference type="SAM" id="MobiDB-lite"/>
    </source>
</evidence>
<protein>
    <recommendedName>
        <fullName evidence="5">Small secreted domain DUF320</fullName>
    </recommendedName>
</protein>